<dbReference type="RefSeq" id="WP_006616786.1">
    <property type="nucleotide sequence ID" value="NZ_BIMW01000175.1"/>
</dbReference>
<keyword evidence="4" id="KW-1185">Reference proteome</keyword>
<dbReference type="EMBL" id="BIMW01000175">
    <property type="protein sequence ID" value="GCE96220.1"/>
    <property type="molecule type" value="Genomic_DNA"/>
</dbReference>
<name>A0A5M3TDU6_LIMPL</name>
<comment type="caution">
    <text evidence="3">The sequence shown here is derived from an EMBL/GenBank/DDBJ whole genome shotgun (WGS) entry which is preliminary data.</text>
</comment>
<feature type="compositionally biased region" description="Basic and acidic residues" evidence="1">
    <location>
        <begin position="55"/>
        <end position="69"/>
    </location>
</feature>
<feature type="region of interest" description="Disordered" evidence="1">
    <location>
        <begin position="50"/>
        <end position="90"/>
    </location>
</feature>
<dbReference type="Pfam" id="PF09723">
    <property type="entry name" value="Zn_ribbon_8"/>
    <property type="match status" value="1"/>
</dbReference>
<evidence type="ECO:0000256" key="1">
    <source>
        <dbReference type="SAM" id="MobiDB-lite"/>
    </source>
</evidence>
<accession>A0A5M3TDU6</accession>
<dbReference type="NCBIfam" id="TIGR02605">
    <property type="entry name" value="CxxC_CxxC_SSSS"/>
    <property type="match status" value="1"/>
</dbReference>
<protein>
    <recommendedName>
        <fullName evidence="2">Putative regulatory protein FmdB zinc ribbon domain-containing protein</fullName>
    </recommendedName>
</protein>
<dbReference type="Proteomes" id="UP000326169">
    <property type="component" value="Unassembled WGS sequence"/>
</dbReference>
<dbReference type="GeneID" id="301685053"/>
<dbReference type="SMART" id="SM00834">
    <property type="entry name" value="CxxC_CXXC_SSSS"/>
    <property type="match status" value="1"/>
</dbReference>
<organism evidence="3 4">
    <name type="scientific">Limnospira platensis NIES-46</name>
    <dbReference type="NCBI Taxonomy" id="1236695"/>
    <lineage>
        <taxon>Bacteria</taxon>
        <taxon>Bacillati</taxon>
        <taxon>Cyanobacteriota</taxon>
        <taxon>Cyanophyceae</taxon>
        <taxon>Oscillatoriophycideae</taxon>
        <taxon>Oscillatoriales</taxon>
        <taxon>Sirenicapillariaceae</taxon>
        <taxon>Limnospira</taxon>
    </lineage>
</organism>
<evidence type="ECO:0000313" key="3">
    <source>
        <dbReference type="EMBL" id="GCE96220.1"/>
    </source>
</evidence>
<proteinExistence type="predicted"/>
<feature type="domain" description="Putative regulatory protein FmdB zinc ribbon" evidence="2">
    <location>
        <begin position="1"/>
        <end position="41"/>
    </location>
</feature>
<dbReference type="InterPro" id="IPR013429">
    <property type="entry name" value="Regulatory_FmdB_Zinc_ribbon"/>
</dbReference>
<reference evidence="3 4" key="1">
    <citation type="journal article" date="2019" name="J Genomics">
        <title>The Draft Genome of a Hydrogen-producing Cyanobacterium, Arthrospira platensis NIES-46.</title>
        <authorList>
            <person name="Suzuki S."/>
            <person name="Yamaguchi H."/>
            <person name="Kawachi M."/>
        </authorList>
    </citation>
    <scope>NUCLEOTIDE SEQUENCE [LARGE SCALE GENOMIC DNA]</scope>
    <source>
        <strain evidence="3 4">NIES-46</strain>
    </source>
</reference>
<evidence type="ECO:0000313" key="4">
    <source>
        <dbReference type="Proteomes" id="UP000326169"/>
    </source>
</evidence>
<evidence type="ECO:0000259" key="2">
    <source>
        <dbReference type="SMART" id="SM00834"/>
    </source>
</evidence>
<gene>
    <name evidence="3" type="ORF">NIES46_42890</name>
</gene>
<sequence length="90" mass="10409">MPLYEFRCANCGEFEKWQTLAEVGTPVSCPQCQHKSEKIFSPPNINLNSRGLSWRRGESKEPKLVKSDRQPSSPRYKQSRCDRPWMIGHG</sequence>